<comment type="caution">
    <text evidence="1">The sequence shown here is derived from an EMBL/GenBank/DDBJ whole genome shotgun (WGS) entry which is preliminary data.</text>
</comment>
<organism evidence="1">
    <name type="scientific">marine sediment metagenome</name>
    <dbReference type="NCBI Taxonomy" id="412755"/>
    <lineage>
        <taxon>unclassified sequences</taxon>
        <taxon>metagenomes</taxon>
        <taxon>ecological metagenomes</taxon>
    </lineage>
</organism>
<name>X1D2U7_9ZZZZ</name>
<proteinExistence type="predicted"/>
<sequence>KIKEKTHERELASILSPIGAVSKKPEYFPIVSIDLFYFVIIRVI</sequence>
<accession>X1D2U7</accession>
<dbReference type="AlphaFoldDB" id="X1D2U7"/>
<feature type="non-terminal residue" evidence="1">
    <location>
        <position position="1"/>
    </location>
</feature>
<gene>
    <name evidence="1" type="ORF">S01H4_58384</name>
</gene>
<protein>
    <submittedName>
        <fullName evidence="1">Uncharacterized protein</fullName>
    </submittedName>
</protein>
<dbReference type="EMBL" id="BART01034098">
    <property type="protein sequence ID" value="GAH14477.1"/>
    <property type="molecule type" value="Genomic_DNA"/>
</dbReference>
<reference evidence="1" key="1">
    <citation type="journal article" date="2014" name="Front. Microbiol.">
        <title>High frequency of phylogenetically diverse reductive dehalogenase-homologous genes in deep subseafloor sedimentary metagenomes.</title>
        <authorList>
            <person name="Kawai M."/>
            <person name="Futagami T."/>
            <person name="Toyoda A."/>
            <person name="Takaki Y."/>
            <person name="Nishi S."/>
            <person name="Hori S."/>
            <person name="Arai W."/>
            <person name="Tsubouchi T."/>
            <person name="Morono Y."/>
            <person name="Uchiyama I."/>
            <person name="Ito T."/>
            <person name="Fujiyama A."/>
            <person name="Inagaki F."/>
            <person name="Takami H."/>
        </authorList>
    </citation>
    <scope>NUCLEOTIDE SEQUENCE</scope>
    <source>
        <strain evidence="1">Expedition CK06-06</strain>
    </source>
</reference>
<evidence type="ECO:0000313" key="1">
    <source>
        <dbReference type="EMBL" id="GAH14477.1"/>
    </source>
</evidence>